<proteinExistence type="predicted"/>
<organism evidence="1 2">
    <name type="scientific">Liparis tanakae</name>
    <name type="common">Tanaka's snailfish</name>
    <dbReference type="NCBI Taxonomy" id="230148"/>
    <lineage>
        <taxon>Eukaryota</taxon>
        <taxon>Metazoa</taxon>
        <taxon>Chordata</taxon>
        <taxon>Craniata</taxon>
        <taxon>Vertebrata</taxon>
        <taxon>Euteleostomi</taxon>
        <taxon>Actinopterygii</taxon>
        <taxon>Neopterygii</taxon>
        <taxon>Teleostei</taxon>
        <taxon>Neoteleostei</taxon>
        <taxon>Acanthomorphata</taxon>
        <taxon>Eupercaria</taxon>
        <taxon>Perciformes</taxon>
        <taxon>Cottioidei</taxon>
        <taxon>Cottales</taxon>
        <taxon>Liparidae</taxon>
        <taxon>Liparis</taxon>
    </lineage>
</organism>
<reference evidence="1 2" key="1">
    <citation type="submission" date="2019-03" db="EMBL/GenBank/DDBJ databases">
        <title>First draft genome of Liparis tanakae, snailfish: a comprehensive survey of snailfish specific genes.</title>
        <authorList>
            <person name="Kim W."/>
            <person name="Song I."/>
            <person name="Jeong J.-H."/>
            <person name="Kim D."/>
            <person name="Kim S."/>
            <person name="Ryu S."/>
            <person name="Song J.Y."/>
            <person name="Lee S.K."/>
        </authorList>
    </citation>
    <scope>NUCLEOTIDE SEQUENCE [LARGE SCALE GENOMIC DNA]</scope>
    <source>
        <tissue evidence="1">Muscle</tissue>
    </source>
</reference>
<name>A0A4Z2EHL3_9TELE</name>
<evidence type="ECO:0000313" key="1">
    <source>
        <dbReference type="EMBL" id="TNN28309.1"/>
    </source>
</evidence>
<keyword evidence="2" id="KW-1185">Reference proteome</keyword>
<protein>
    <submittedName>
        <fullName evidence="1">Uncharacterized protein</fullName>
    </submittedName>
</protein>
<accession>A0A4Z2EHL3</accession>
<evidence type="ECO:0000313" key="2">
    <source>
        <dbReference type="Proteomes" id="UP000314294"/>
    </source>
</evidence>
<dbReference type="EMBL" id="SRLO01007048">
    <property type="protein sequence ID" value="TNN28309.1"/>
    <property type="molecule type" value="Genomic_DNA"/>
</dbReference>
<dbReference type="AlphaFoldDB" id="A0A4Z2EHL3"/>
<gene>
    <name evidence="1" type="ORF">EYF80_061543</name>
</gene>
<sequence length="45" mass="4957">MTSYFSRCAGMELSCELSTERAVNGAMLDEHALTSTPPVDNARRH</sequence>
<dbReference type="Proteomes" id="UP000314294">
    <property type="component" value="Unassembled WGS sequence"/>
</dbReference>
<comment type="caution">
    <text evidence="1">The sequence shown here is derived from an EMBL/GenBank/DDBJ whole genome shotgun (WGS) entry which is preliminary data.</text>
</comment>